<protein>
    <submittedName>
        <fullName evidence="2 3">Uncharacterized protein</fullName>
    </submittedName>
</protein>
<reference evidence="2 4" key="1">
    <citation type="journal article" date="2014" name="BMC Genomics">
        <title>Genome sequence of Anopheles sinensis provides insight into genetics basis of mosquito competence for malaria parasites.</title>
        <authorList>
            <person name="Zhou D."/>
            <person name="Zhang D."/>
            <person name="Ding G."/>
            <person name="Shi L."/>
            <person name="Hou Q."/>
            <person name="Ye Y."/>
            <person name="Xu Y."/>
            <person name="Zhou H."/>
            <person name="Xiong C."/>
            <person name="Li S."/>
            <person name="Yu J."/>
            <person name="Hong S."/>
            <person name="Yu X."/>
            <person name="Zou P."/>
            <person name="Chen C."/>
            <person name="Chang X."/>
            <person name="Wang W."/>
            <person name="Lv Y."/>
            <person name="Sun Y."/>
            <person name="Ma L."/>
            <person name="Shen B."/>
            <person name="Zhu C."/>
        </authorList>
    </citation>
    <scope>NUCLEOTIDE SEQUENCE [LARGE SCALE GENOMIC DNA]</scope>
</reference>
<accession>A0A084WJX6</accession>
<evidence type="ECO:0000313" key="2">
    <source>
        <dbReference type="EMBL" id="KFB50520.1"/>
    </source>
</evidence>
<dbReference type="AlphaFoldDB" id="A0A084WJX6"/>
<evidence type="ECO:0000313" key="3">
    <source>
        <dbReference type="EnsemblMetazoa" id="ASIC018560-PA"/>
    </source>
</evidence>
<reference evidence="3" key="2">
    <citation type="submission" date="2020-05" db="UniProtKB">
        <authorList>
            <consortium name="EnsemblMetazoa"/>
        </authorList>
    </citation>
    <scope>IDENTIFICATION</scope>
</reference>
<dbReference type="Proteomes" id="UP000030765">
    <property type="component" value="Unassembled WGS sequence"/>
</dbReference>
<sequence length="170" mass="19825">MPYYDRLITKIAELFSYEKVSRANGRCNAFSLIISAQNLSATVNQPDPLSATMLWKEVEKLNTEVQQLEQLKLRHVSLTNKIHELTRKHNISDRQHSSEETLVGLTKLQDYLEEKHSKEKDETLFARVSTRMQEIDIGLQRSLNKKLQNIINEKKNQYENIKATIEQVLE</sequence>
<dbReference type="VEuPathDB" id="VectorBase:ASIC018560"/>
<gene>
    <name evidence="2" type="ORF">ZHAS_00018560</name>
</gene>
<feature type="coiled-coil region" evidence="1">
    <location>
        <begin position="61"/>
        <end position="88"/>
    </location>
</feature>
<proteinExistence type="predicted"/>
<dbReference type="EMBL" id="KE525348">
    <property type="protein sequence ID" value="KFB50520.1"/>
    <property type="molecule type" value="Genomic_DNA"/>
</dbReference>
<keyword evidence="4" id="KW-1185">Reference proteome</keyword>
<organism evidence="2">
    <name type="scientific">Anopheles sinensis</name>
    <name type="common">Mosquito</name>
    <dbReference type="NCBI Taxonomy" id="74873"/>
    <lineage>
        <taxon>Eukaryota</taxon>
        <taxon>Metazoa</taxon>
        <taxon>Ecdysozoa</taxon>
        <taxon>Arthropoda</taxon>
        <taxon>Hexapoda</taxon>
        <taxon>Insecta</taxon>
        <taxon>Pterygota</taxon>
        <taxon>Neoptera</taxon>
        <taxon>Endopterygota</taxon>
        <taxon>Diptera</taxon>
        <taxon>Nematocera</taxon>
        <taxon>Culicoidea</taxon>
        <taxon>Culicidae</taxon>
        <taxon>Anophelinae</taxon>
        <taxon>Anopheles</taxon>
    </lineage>
</organism>
<name>A0A084WJX6_ANOSI</name>
<keyword evidence="1" id="KW-0175">Coiled coil</keyword>
<dbReference type="EnsemblMetazoa" id="ASIC018560-RA">
    <property type="protein sequence ID" value="ASIC018560-PA"/>
    <property type="gene ID" value="ASIC018560"/>
</dbReference>
<evidence type="ECO:0000256" key="1">
    <source>
        <dbReference type="SAM" id="Coils"/>
    </source>
</evidence>
<dbReference type="EMBL" id="ATLV01024081">
    <property type="status" value="NOT_ANNOTATED_CDS"/>
    <property type="molecule type" value="Genomic_DNA"/>
</dbReference>
<evidence type="ECO:0000313" key="4">
    <source>
        <dbReference type="Proteomes" id="UP000030765"/>
    </source>
</evidence>